<evidence type="ECO:0000313" key="3">
    <source>
        <dbReference type="Proteomes" id="UP000245202"/>
    </source>
</evidence>
<reference evidence="1 3" key="1">
    <citation type="submission" date="2017-08" db="EMBL/GenBank/DDBJ databases">
        <title>Substantial Increase in Enzyme Production by Combined Drug-Resistance Mutations in Paenibacillus agaridevorans.</title>
        <authorList>
            <person name="Tanaka Y."/>
            <person name="Funane K."/>
            <person name="Hosaka T."/>
            <person name="Shiwa Y."/>
            <person name="Fujita N."/>
            <person name="Miyazaki T."/>
            <person name="Yoshikawa H."/>
            <person name="Murakami K."/>
            <person name="Kasahara K."/>
            <person name="Inaoka T."/>
            <person name="Hiraga Y."/>
            <person name="Ochi K."/>
        </authorList>
    </citation>
    <scope>NUCLEOTIDE SEQUENCE [LARGE SCALE GENOMIC DNA]</scope>
    <source>
        <strain evidence="1 3">T-3040</strain>
    </source>
</reference>
<proteinExistence type="predicted"/>
<organism evidence="1 3">
    <name type="scientific">Paenibacillus agaridevorans</name>
    <dbReference type="NCBI Taxonomy" id="171404"/>
    <lineage>
        <taxon>Bacteria</taxon>
        <taxon>Bacillati</taxon>
        <taxon>Bacillota</taxon>
        <taxon>Bacilli</taxon>
        <taxon>Bacillales</taxon>
        <taxon>Paenibacillaceae</taxon>
        <taxon>Paenibacillus</taxon>
    </lineage>
</organism>
<dbReference type="EMBL" id="BDQX01000336">
    <property type="protein sequence ID" value="GBG10554.1"/>
    <property type="molecule type" value="Genomic_DNA"/>
</dbReference>
<evidence type="ECO:0000313" key="1">
    <source>
        <dbReference type="EMBL" id="GBG10554.1"/>
    </source>
</evidence>
<comment type="caution">
    <text evidence="1">The sequence shown here is derived from an EMBL/GenBank/DDBJ whole genome shotgun (WGS) entry which is preliminary data.</text>
</comment>
<evidence type="ECO:0000313" key="2">
    <source>
        <dbReference type="EMBL" id="GBG11866.1"/>
    </source>
</evidence>
<protein>
    <submittedName>
        <fullName evidence="1">Uncharacterized protein</fullName>
    </submittedName>
</protein>
<dbReference type="AlphaFoldDB" id="A0A2R5F3L4"/>
<dbReference type="Proteomes" id="UP000245202">
    <property type="component" value="Unassembled WGS sequence"/>
</dbReference>
<gene>
    <name evidence="1" type="ORF">PAT3040_05300</name>
    <name evidence="2" type="ORF">PAT3040_06716</name>
</gene>
<sequence>QKVGERAAVGVKNADGPEK</sequence>
<feature type="non-terminal residue" evidence="1">
    <location>
        <position position="1"/>
    </location>
</feature>
<accession>A0A2R5F3L4</accession>
<dbReference type="EMBL" id="BDQX01000431">
    <property type="protein sequence ID" value="GBG11866.1"/>
    <property type="molecule type" value="Genomic_DNA"/>
</dbReference>
<keyword evidence="3" id="KW-1185">Reference proteome</keyword>
<name>A0A2R5F3L4_9BACL</name>